<dbReference type="InterPro" id="IPR051048">
    <property type="entry name" value="Peptidase_S8/S53_subtilisin"/>
</dbReference>
<feature type="domain" description="Peptidase S8/S53" evidence="8">
    <location>
        <begin position="532"/>
        <end position="973"/>
    </location>
</feature>
<organism evidence="9 10">
    <name type="scientific">Volvox reticuliferus</name>
    <dbReference type="NCBI Taxonomy" id="1737510"/>
    <lineage>
        <taxon>Eukaryota</taxon>
        <taxon>Viridiplantae</taxon>
        <taxon>Chlorophyta</taxon>
        <taxon>core chlorophytes</taxon>
        <taxon>Chlorophyceae</taxon>
        <taxon>CS clade</taxon>
        <taxon>Chlamydomonadales</taxon>
        <taxon>Volvocaceae</taxon>
        <taxon>Volvox</taxon>
    </lineage>
</organism>
<feature type="region of interest" description="Disordered" evidence="7">
    <location>
        <begin position="271"/>
        <end position="339"/>
    </location>
</feature>
<feature type="compositionally biased region" description="Pro residues" evidence="7">
    <location>
        <begin position="1383"/>
        <end position="1433"/>
    </location>
</feature>
<evidence type="ECO:0000259" key="8">
    <source>
        <dbReference type="Pfam" id="PF00082"/>
    </source>
</evidence>
<dbReference type="SUPFAM" id="SSF49785">
    <property type="entry name" value="Galactose-binding domain-like"/>
    <property type="match status" value="1"/>
</dbReference>
<dbReference type="PROSITE" id="PS51892">
    <property type="entry name" value="SUBTILASE"/>
    <property type="match status" value="1"/>
</dbReference>
<feature type="region of interest" description="Disordered" evidence="7">
    <location>
        <begin position="1354"/>
        <end position="1433"/>
    </location>
</feature>
<proteinExistence type="inferred from homology"/>
<dbReference type="PANTHER" id="PTHR43399">
    <property type="entry name" value="SUBTILISIN-RELATED"/>
    <property type="match status" value="1"/>
</dbReference>
<dbReference type="Proteomes" id="UP000722791">
    <property type="component" value="Unassembled WGS sequence"/>
</dbReference>
<protein>
    <recommendedName>
        <fullName evidence="8">Peptidase S8/S53 domain-containing protein</fullName>
    </recommendedName>
</protein>
<dbReference type="PROSITE" id="PS00137">
    <property type="entry name" value="SUBTILASE_HIS"/>
    <property type="match status" value="1"/>
</dbReference>
<evidence type="ECO:0000313" key="10">
    <source>
        <dbReference type="Proteomes" id="UP000722791"/>
    </source>
</evidence>
<feature type="compositionally biased region" description="Basic and acidic residues" evidence="7">
    <location>
        <begin position="299"/>
        <end position="309"/>
    </location>
</feature>
<dbReference type="SUPFAM" id="SSF52743">
    <property type="entry name" value="Subtilisin-like"/>
    <property type="match status" value="1"/>
</dbReference>
<evidence type="ECO:0000256" key="6">
    <source>
        <dbReference type="PROSITE-ProRule" id="PRU01240"/>
    </source>
</evidence>
<feature type="compositionally biased region" description="Pro residues" evidence="7">
    <location>
        <begin position="1358"/>
        <end position="1375"/>
    </location>
</feature>
<evidence type="ECO:0000256" key="2">
    <source>
        <dbReference type="ARBA" id="ARBA00022670"/>
    </source>
</evidence>
<accession>A0A8J4GDK0</accession>
<evidence type="ECO:0000256" key="5">
    <source>
        <dbReference type="PIRSR" id="PIRSR615500-1"/>
    </source>
</evidence>
<feature type="active site" description="Charge relay system" evidence="5 6">
    <location>
        <position position="954"/>
    </location>
</feature>
<feature type="active site" description="Charge relay system" evidence="5 6">
    <location>
        <position position="598"/>
    </location>
</feature>
<dbReference type="Pfam" id="PF00082">
    <property type="entry name" value="Peptidase_S8"/>
    <property type="match status" value="1"/>
</dbReference>
<dbReference type="InterPro" id="IPR022398">
    <property type="entry name" value="Peptidase_S8_His-AS"/>
</dbReference>
<feature type="region of interest" description="Disordered" evidence="7">
    <location>
        <begin position="920"/>
        <end position="955"/>
    </location>
</feature>
<name>A0A8J4GDK0_9CHLO</name>
<feature type="active site" description="Charge relay system" evidence="5 6">
    <location>
        <position position="541"/>
    </location>
</feature>
<evidence type="ECO:0000256" key="1">
    <source>
        <dbReference type="ARBA" id="ARBA00011073"/>
    </source>
</evidence>
<feature type="region of interest" description="Disordered" evidence="7">
    <location>
        <begin position="214"/>
        <end position="259"/>
    </location>
</feature>
<reference evidence="9" key="1">
    <citation type="journal article" date="2021" name="Proc. Natl. Acad. Sci. U.S.A.">
        <title>Three genomes in the algal genus Volvox reveal the fate of a haploid sex-determining region after a transition to homothallism.</title>
        <authorList>
            <person name="Yamamoto K."/>
            <person name="Hamaji T."/>
            <person name="Kawai-Toyooka H."/>
            <person name="Matsuzaki R."/>
            <person name="Takahashi F."/>
            <person name="Nishimura Y."/>
            <person name="Kawachi M."/>
            <person name="Noguchi H."/>
            <person name="Minakuchi Y."/>
            <person name="Umen J.G."/>
            <person name="Toyoda A."/>
            <person name="Nozaki H."/>
        </authorList>
    </citation>
    <scope>NUCLEOTIDE SEQUENCE</scope>
    <source>
        <strain evidence="9">NIES-3785</strain>
    </source>
</reference>
<sequence>MSRSCYSSFLPCQRSFERRAYLPLPCSTGLGHDCFEHMTMIALLITLLVISSFRHGDAETSFVTLRSGRVNLRPATAFGTTQPGGSRSSSSAMASSISSRGRSSSSSSYAVANRLITDGASSGISSSSAAAATAAASSGQLFLMKYSGEAMSMGSKIRTALESGGGRVVSYIPDSTLLVFAASQLAVDVAAKYGALMALYEYDSKLSPEVRSTIDAASSARHRHHRHRQQHRRQRILRASNGDGDDNHRHPPPRDSSLLQNLRTWQWERRHNNNNKSDTSIDRPVGPIHGSLGSPRTGMDYHPEWRADPQRSQSMQRSETVRKEQQEEGRGSGVKPGIHAFNTTNVQLSRRHLRALLRQPSLQLNSSATGAKAVADSVGAAIAASQSFTATTTGSNANGDTADPDLYGIEVHLVPGLPYGVLKDALRQWPAALIQVLRRTGPTDPCRPQADGSGLNGTHSVWMHIYMCAEDIQDGINWLSRLPMATWIAPALQIDIQNDAAGWTIQTGNLTPDRYDNPNTALRPYWGAGIRGEEVLVGIGDTGIDLTHCFFLDERYDIDTLRQAFGGSPLTWKLDHRKIVQYVVANSLDYFGDDGGGHGTHVAGSIAGSIAVGPSPGTTFNESASATGAAPMSRLSFVDLAPPKTGTLSVPIPYDTNYLPLHYRVGAKISSDSWSARGAAAVVYDSGAQSFDSFAWRNPDFISIVAASNNGYNGRMPSVCSPATAKNVISVGGTVNHPKDVTNLGDQFAFVFQYRDASGTTQSQMMSLRSGSGIVAWYMLLNTKPLPIVLAEPRGACNRLSNGNYGKTIVLVDLGDSDCPYAQRMENVQLSGAPAVMFILPDGRFVSDDLPDTIPALITYNVVTQAQGQWIVDILTNGSNSKFFMAFWYYPTVNFGIDSVSSFSGYGPLPDGRIKPDIVAPGGPVRSANASDSPQNGVTRDTCSDATQYQSGTSMSTPLTSGHLALVQQYFRDGFYPQGDKDSAESASFQPSGMLLKAVAIVGAASLKGGIAMQSGATMGQGPDGYQGWGRLNLAGALPLPGLTGPNFRIQVADVGTIEHGDTIYLRGIRATGTGPIRAALVWHDYPGAVQATSSLVNDLDLRFSVNGGSLRTTREDHINNVERAELRGLRAGDDITFVVNGTNIVHRLLSLADTDLPQRWALAVVGDFQGVLQTQFNPSYVQPQRLLPYGTEQATDGSSYFIIRLYDGPCVAIDGMSVVATENCAAPYTFGLVEEKDNSGYFYVARVAPELCVTFRSPSVDSTAYLAPCTDGNDAQRLAVFRNPFSKQLLYHFIPKTSLGMGGKDRLCLGLEQQQFPPPLDWGETAVGGISSSAAIELLPCKAGDPRQTFILESATSPPPLEPSAPPPLTPKPPLVVHTAPLWPPMLPLSAAPPSPPPNLSPDTPAPSPPSPPLLMSPPLLPSSSPSPPPPP</sequence>
<dbReference type="CDD" id="cd04842">
    <property type="entry name" value="Peptidases_S8_Kp43_protease"/>
    <property type="match status" value="1"/>
</dbReference>
<comment type="caution">
    <text evidence="9">The sequence shown here is derived from an EMBL/GenBank/DDBJ whole genome shotgun (WGS) entry which is preliminary data.</text>
</comment>
<dbReference type="Gene3D" id="2.60.120.380">
    <property type="match status" value="1"/>
</dbReference>
<evidence type="ECO:0000256" key="4">
    <source>
        <dbReference type="ARBA" id="ARBA00022825"/>
    </source>
</evidence>
<dbReference type="InterPro" id="IPR000209">
    <property type="entry name" value="Peptidase_S8/S53_dom"/>
</dbReference>
<dbReference type="PROSITE" id="PS00138">
    <property type="entry name" value="SUBTILASE_SER"/>
    <property type="match status" value="1"/>
</dbReference>
<keyword evidence="4 6" id="KW-0720">Serine protease</keyword>
<dbReference type="InterPro" id="IPR015500">
    <property type="entry name" value="Peptidase_S8_subtilisin-rel"/>
</dbReference>
<keyword evidence="3 6" id="KW-0378">Hydrolase</keyword>
<dbReference type="Gene3D" id="3.40.50.200">
    <property type="entry name" value="Peptidase S8/S53 domain"/>
    <property type="match status" value="2"/>
</dbReference>
<dbReference type="InterPro" id="IPR034058">
    <property type="entry name" value="TagA/B/C/D_pept_dom"/>
</dbReference>
<feature type="compositionally biased region" description="Basic residues" evidence="7">
    <location>
        <begin position="220"/>
        <end position="236"/>
    </location>
</feature>
<comment type="similarity">
    <text evidence="1 6">Belongs to the peptidase S8 family.</text>
</comment>
<evidence type="ECO:0000313" key="9">
    <source>
        <dbReference type="EMBL" id="GIM05425.1"/>
    </source>
</evidence>
<dbReference type="EMBL" id="BNCQ01000018">
    <property type="protein sequence ID" value="GIM05425.1"/>
    <property type="molecule type" value="Genomic_DNA"/>
</dbReference>
<gene>
    <name evidence="9" type="ORF">Vretimale_9929</name>
</gene>
<dbReference type="PANTHER" id="PTHR43399:SF4">
    <property type="entry name" value="CELL WALL-ASSOCIATED PROTEASE"/>
    <property type="match status" value="1"/>
</dbReference>
<dbReference type="InterPro" id="IPR036852">
    <property type="entry name" value="Peptidase_S8/S53_dom_sf"/>
</dbReference>
<feature type="compositionally biased region" description="Polar residues" evidence="7">
    <location>
        <begin position="928"/>
        <end position="955"/>
    </location>
</feature>
<feature type="compositionally biased region" description="Basic and acidic residues" evidence="7">
    <location>
        <begin position="319"/>
        <end position="330"/>
    </location>
</feature>
<keyword evidence="2 6" id="KW-0645">Protease</keyword>
<feature type="non-terminal residue" evidence="9">
    <location>
        <position position="1433"/>
    </location>
</feature>
<evidence type="ECO:0000256" key="7">
    <source>
        <dbReference type="SAM" id="MobiDB-lite"/>
    </source>
</evidence>
<dbReference type="InterPro" id="IPR008979">
    <property type="entry name" value="Galactose-bd-like_sf"/>
</dbReference>
<dbReference type="GO" id="GO:0006508">
    <property type="term" value="P:proteolysis"/>
    <property type="evidence" value="ECO:0007669"/>
    <property type="project" value="UniProtKB-KW"/>
</dbReference>
<dbReference type="PRINTS" id="PR00723">
    <property type="entry name" value="SUBTILISIN"/>
</dbReference>
<dbReference type="InterPro" id="IPR023828">
    <property type="entry name" value="Peptidase_S8_Ser-AS"/>
</dbReference>
<feature type="region of interest" description="Disordered" evidence="7">
    <location>
        <begin position="75"/>
        <end position="105"/>
    </location>
</feature>
<feature type="compositionally biased region" description="Low complexity" evidence="7">
    <location>
        <begin position="84"/>
        <end position="105"/>
    </location>
</feature>
<evidence type="ECO:0000256" key="3">
    <source>
        <dbReference type="ARBA" id="ARBA00022801"/>
    </source>
</evidence>
<dbReference type="GO" id="GO:0004252">
    <property type="term" value="F:serine-type endopeptidase activity"/>
    <property type="evidence" value="ECO:0007669"/>
    <property type="project" value="UniProtKB-UniRule"/>
</dbReference>